<sequence length="66" mass="7472">MGKQSKRELFPPLHSFEPCTQVSNKDGSLIPLPETIRYAIPVAVYFLLLAFCLLEASVERYVSILM</sequence>
<name>A0A0P1IGL4_9RHOB</name>
<dbReference type="AlphaFoldDB" id="A0A0P1IGL4"/>
<gene>
    <name evidence="2" type="ORF">RUE5091_03451</name>
</gene>
<dbReference type="EMBL" id="CYUD01000011">
    <property type="protein sequence ID" value="CUK11724.1"/>
    <property type="molecule type" value="Genomic_DNA"/>
</dbReference>
<dbReference type="Proteomes" id="UP000051260">
    <property type="component" value="Unassembled WGS sequence"/>
</dbReference>
<protein>
    <submittedName>
        <fullName evidence="2">Uncharacterized protein</fullName>
    </submittedName>
</protein>
<reference evidence="3" key="1">
    <citation type="submission" date="2015-09" db="EMBL/GenBank/DDBJ databases">
        <authorList>
            <person name="Rodrigo-Torres L."/>
            <person name="Arahal D.R."/>
        </authorList>
    </citation>
    <scope>NUCLEOTIDE SEQUENCE [LARGE SCALE GENOMIC DNA]</scope>
    <source>
        <strain evidence="3">CECT 5091</strain>
    </source>
</reference>
<feature type="transmembrane region" description="Helical" evidence="1">
    <location>
        <begin position="38"/>
        <end position="58"/>
    </location>
</feature>
<keyword evidence="3" id="KW-1185">Reference proteome</keyword>
<accession>A0A0P1IGL4</accession>
<keyword evidence="1" id="KW-1133">Transmembrane helix</keyword>
<keyword evidence="1" id="KW-0472">Membrane</keyword>
<evidence type="ECO:0000256" key="1">
    <source>
        <dbReference type="SAM" id="Phobius"/>
    </source>
</evidence>
<evidence type="ECO:0000313" key="2">
    <source>
        <dbReference type="EMBL" id="CUK11724.1"/>
    </source>
</evidence>
<keyword evidence="1" id="KW-0812">Transmembrane</keyword>
<evidence type="ECO:0000313" key="3">
    <source>
        <dbReference type="Proteomes" id="UP000051260"/>
    </source>
</evidence>
<organism evidence="2 3">
    <name type="scientific">Ruegeria denitrificans</name>
    <dbReference type="NCBI Taxonomy" id="1715692"/>
    <lineage>
        <taxon>Bacteria</taxon>
        <taxon>Pseudomonadati</taxon>
        <taxon>Pseudomonadota</taxon>
        <taxon>Alphaproteobacteria</taxon>
        <taxon>Rhodobacterales</taxon>
        <taxon>Roseobacteraceae</taxon>
        <taxon>Ruegeria</taxon>
    </lineage>
</organism>
<proteinExistence type="predicted"/>